<evidence type="ECO:0000256" key="6">
    <source>
        <dbReference type="ARBA" id="ARBA00023136"/>
    </source>
</evidence>
<keyword evidence="6 7" id="KW-0472">Membrane</keyword>
<evidence type="ECO:0000256" key="8">
    <source>
        <dbReference type="SAM" id="MobiDB-lite"/>
    </source>
</evidence>
<dbReference type="InterPro" id="IPR000515">
    <property type="entry name" value="MetI-like"/>
</dbReference>
<dbReference type="GO" id="GO:0005886">
    <property type="term" value="C:plasma membrane"/>
    <property type="evidence" value="ECO:0007669"/>
    <property type="project" value="UniProtKB-SubCell"/>
</dbReference>
<comment type="subcellular location">
    <subcellularLocation>
        <location evidence="1 7">Cell membrane</location>
        <topology evidence="1 7">Multi-pass membrane protein</topology>
    </subcellularLocation>
</comment>
<dbReference type="RefSeq" id="WP_179579749.1">
    <property type="nucleotide sequence ID" value="NZ_JACCFM010000001.1"/>
</dbReference>
<keyword evidence="5 7" id="KW-1133">Transmembrane helix</keyword>
<feature type="domain" description="ABC transmembrane type-1" evidence="9">
    <location>
        <begin position="99"/>
        <end position="314"/>
    </location>
</feature>
<feature type="region of interest" description="Disordered" evidence="8">
    <location>
        <begin position="1"/>
        <end position="35"/>
    </location>
</feature>
<evidence type="ECO:0000256" key="4">
    <source>
        <dbReference type="ARBA" id="ARBA00022692"/>
    </source>
</evidence>
<dbReference type="Proteomes" id="UP000537260">
    <property type="component" value="Unassembled WGS sequence"/>
</dbReference>
<keyword evidence="11" id="KW-1185">Reference proteome</keyword>
<dbReference type="PANTHER" id="PTHR30193:SF41">
    <property type="entry name" value="DIACETYLCHITOBIOSE UPTAKE SYSTEM PERMEASE PROTEIN NGCF"/>
    <property type="match status" value="1"/>
</dbReference>
<gene>
    <name evidence="10" type="ORF">HNR05_002891</name>
</gene>
<comment type="caution">
    <text evidence="10">The sequence shown here is derived from an EMBL/GenBank/DDBJ whole genome shotgun (WGS) entry which is preliminary data.</text>
</comment>
<feature type="compositionally biased region" description="Polar residues" evidence="8">
    <location>
        <begin position="1"/>
        <end position="13"/>
    </location>
</feature>
<proteinExistence type="inferred from homology"/>
<dbReference type="SUPFAM" id="SSF161098">
    <property type="entry name" value="MetI-like"/>
    <property type="match status" value="1"/>
</dbReference>
<dbReference type="SUPFAM" id="SSF160964">
    <property type="entry name" value="MalF N-terminal region-like"/>
    <property type="match status" value="1"/>
</dbReference>
<dbReference type="Gene3D" id="1.10.3720.10">
    <property type="entry name" value="MetI-like"/>
    <property type="match status" value="1"/>
</dbReference>
<feature type="transmembrane region" description="Helical" evidence="7">
    <location>
        <begin position="140"/>
        <end position="160"/>
    </location>
</feature>
<dbReference type="InterPro" id="IPR051393">
    <property type="entry name" value="ABC_transporter_permease"/>
</dbReference>
<evidence type="ECO:0000256" key="2">
    <source>
        <dbReference type="ARBA" id="ARBA00022448"/>
    </source>
</evidence>
<keyword evidence="10" id="KW-0762">Sugar transport</keyword>
<name>A0A7Z0EH17_9MICO</name>
<evidence type="ECO:0000313" key="11">
    <source>
        <dbReference type="Proteomes" id="UP000537260"/>
    </source>
</evidence>
<dbReference type="CDD" id="cd06261">
    <property type="entry name" value="TM_PBP2"/>
    <property type="match status" value="1"/>
</dbReference>
<evidence type="ECO:0000256" key="7">
    <source>
        <dbReference type="RuleBase" id="RU363032"/>
    </source>
</evidence>
<evidence type="ECO:0000313" key="10">
    <source>
        <dbReference type="EMBL" id="NYJ21100.1"/>
    </source>
</evidence>
<keyword evidence="4 7" id="KW-0812">Transmembrane</keyword>
<organism evidence="10 11">
    <name type="scientific">Glaciibacter psychrotolerans</name>
    <dbReference type="NCBI Taxonomy" id="670054"/>
    <lineage>
        <taxon>Bacteria</taxon>
        <taxon>Bacillati</taxon>
        <taxon>Actinomycetota</taxon>
        <taxon>Actinomycetes</taxon>
        <taxon>Micrococcales</taxon>
        <taxon>Microbacteriaceae</taxon>
        <taxon>Glaciibacter</taxon>
    </lineage>
</organism>
<dbReference type="Pfam" id="PF00528">
    <property type="entry name" value="BPD_transp_1"/>
    <property type="match status" value="1"/>
</dbReference>
<evidence type="ECO:0000256" key="5">
    <source>
        <dbReference type="ARBA" id="ARBA00022989"/>
    </source>
</evidence>
<dbReference type="GO" id="GO:0055085">
    <property type="term" value="P:transmembrane transport"/>
    <property type="evidence" value="ECO:0007669"/>
    <property type="project" value="InterPro"/>
</dbReference>
<dbReference type="InterPro" id="IPR035906">
    <property type="entry name" value="MetI-like_sf"/>
</dbReference>
<accession>A0A7Z0EH17</accession>
<evidence type="ECO:0000256" key="1">
    <source>
        <dbReference type="ARBA" id="ARBA00004651"/>
    </source>
</evidence>
<evidence type="ECO:0000259" key="9">
    <source>
        <dbReference type="PROSITE" id="PS50928"/>
    </source>
</evidence>
<keyword evidence="2 7" id="KW-0813">Transport</keyword>
<keyword evidence="3" id="KW-1003">Cell membrane</keyword>
<feature type="transmembrane region" description="Helical" evidence="7">
    <location>
        <begin position="241"/>
        <end position="261"/>
    </location>
</feature>
<dbReference type="AlphaFoldDB" id="A0A7Z0EH17"/>
<feature type="transmembrane region" description="Helical" evidence="7">
    <location>
        <begin position="293"/>
        <end position="313"/>
    </location>
</feature>
<feature type="transmembrane region" description="Helical" evidence="7">
    <location>
        <begin position="187"/>
        <end position="210"/>
    </location>
</feature>
<reference evidence="10 11" key="1">
    <citation type="submission" date="2020-07" db="EMBL/GenBank/DDBJ databases">
        <title>Sequencing the genomes of 1000 actinobacteria strains.</title>
        <authorList>
            <person name="Klenk H.-P."/>
        </authorList>
    </citation>
    <scope>NUCLEOTIDE SEQUENCE [LARGE SCALE GENOMIC DNA]</scope>
    <source>
        <strain evidence="10 11">LI1</strain>
    </source>
</reference>
<protein>
    <submittedName>
        <fullName evidence="10">Multiple sugar transport system permease protein</fullName>
    </submittedName>
</protein>
<sequence>MATTTAAPRSTRVNPPRPNGDASHGSAGAPRSPVKRLLRNSDGPTAALYLLPAVIGFLVFYAWPLIQGIGLSFTDWNLLSDPKFIGFDNYRRMLSDPLFWNSLRVTLIYVTVNISTQIIFALAIAGLMQRLRLRVVSRSAILVPWLVPNVTVAIITLFMLDPNVGFVNDMIELIGGKTQSFYGNSDLAIFTIALVNTWRNMGYTALLFYAGMQTISPSLYEAASLDGSTGFRTFRSITLPLLRPITAMVLVVSLIGSFQIFDTVAVATSGGPGNATRVIYYYIYQKAFEQFDMGYAATMGVALFAIIFVVSLIQLRVLRASDSDLS</sequence>
<feature type="transmembrane region" description="Helical" evidence="7">
    <location>
        <begin position="107"/>
        <end position="128"/>
    </location>
</feature>
<dbReference type="PROSITE" id="PS50928">
    <property type="entry name" value="ABC_TM1"/>
    <property type="match status" value="1"/>
</dbReference>
<dbReference type="PANTHER" id="PTHR30193">
    <property type="entry name" value="ABC TRANSPORTER PERMEASE PROTEIN"/>
    <property type="match status" value="1"/>
</dbReference>
<evidence type="ECO:0000256" key="3">
    <source>
        <dbReference type="ARBA" id="ARBA00022475"/>
    </source>
</evidence>
<dbReference type="EMBL" id="JACCFM010000001">
    <property type="protein sequence ID" value="NYJ21100.1"/>
    <property type="molecule type" value="Genomic_DNA"/>
</dbReference>
<comment type="similarity">
    <text evidence="7">Belongs to the binding-protein-dependent transport system permease family.</text>
</comment>
<feature type="transmembrane region" description="Helical" evidence="7">
    <location>
        <begin position="46"/>
        <end position="66"/>
    </location>
</feature>